<dbReference type="PRINTS" id="PR00195">
    <property type="entry name" value="DYNAMIN"/>
</dbReference>
<dbReference type="EnsemblProtists" id="EOD15995">
    <property type="protein sequence ID" value="EOD15995"/>
    <property type="gene ID" value="EMIHUDRAFT_451602"/>
</dbReference>
<organism evidence="5 6">
    <name type="scientific">Emiliania huxleyi (strain CCMP1516)</name>
    <dbReference type="NCBI Taxonomy" id="280463"/>
    <lineage>
        <taxon>Eukaryota</taxon>
        <taxon>Haptista</taxon>
        <taxon>Haptophyta</taxon>
        <taxon>Prymnesiophyceae</taxon>
        <taxon>Isochrysidales</taxon>
        <taxon>Noelaerhabdaceae</taxon>
        <taxon>Emiliania</taxon>
    </lineage>
</organism>
<name>A0A0D3IXL0_EMIH1</name>
<dbReference type="GO" id="GO:0005874">
    <property type="term" value="C:microtubule"/>
    <property type="evidence" value="ECO:0007669"/>
    <property type="project" value="TreeGrafter"/>
</dbReference>
<evidence type="ECO:0000256" key="1">
    <source>
        <dbReference type="ARBA" id="ARBA00022741"/>
    </source>
</evidence>
<sequence>MPQLERVLQENNKPRGGFFSALSPRRAGKSKPPPKPQAAQPAPRAPPGGLCRSSKAHLEALAALAAVDNLSDLDTPDIVVIGTQSSGKSSLINALTGFDLMPTGTGMVTQAPLRLVLEHSGSDSLLAELGPVLPAHAGFEGGGGGGTTGGTFKLSVPPTAEQQEALRQAISAVGRALAPNPMSITRETITLRLASSRLSNMSLIDLPGLTSVPLVSQGQPEDIREQLRDLVASFAANPRATIVLVSQATGDLEADQAFELVRRLDPRLERTVGVLTKADLATRDADVERVCSFLSGNASAEVVPKRGRFAVCVNGGERGGEQAFFQTSPLGNRARTRGCGGSLGSPQLASFLAATALQQLVAATPAILQQAQQMRERAQRRLTTMAPSVPTDDTSRHLLLNTLLMHTAREIETAHRSASRSTGYRIKLAFERLEAALNRLDPFEDLVAWERLVHEAVRNHEGWGFSMLQGSDSKVVQLAPPALSESAKREERAESALAGPSSVGHSLSLYGLSSDLSSDAAGGALYPPGDPVYEPPRHLPPIDGSPSADSNRRLTASSVSAAVSGVYTERTQHASGGESDLLDSEEDWGSEPPPPPPPPPVSYPMRPSDTHGHRRRQSRRSSLMDDELSRGFLPKDVIQLLLGEHSAHRPLHTLFEPCCACLREVTAELRAVVEEPHPQLTRFPRLVDAVRGRAGALLDRLAYVTEEEIGKMIDMEEAYVFVTRALLRRMEREGAHREPCSVLRYYFDDVRQAVAKAVPKLVITYLCRQLEAKVGEELFGVAYTPGLLEEVQDKAKTRAEDEATVRNLIRVEEALAKLPLQ</sequence>
<dbReference type="KEGG" id="ehx:EMIHUDRAFT_451602"/>
<dbReference type="CDD" id="cd08771">
    <property type="entry name" value="DLP_1"/>
    <property type="match status" value="1"/>
</dbReference>
<dbReference type="SUPFAM" id="SSF52540">
    <property type="entry name" value="P-loop containing nucleoside triphosphate hydrolases"/>
    <property type="match status" value="1"/>
</dbReference>
<dbReference type="eggNOG" id="KOG0446">
    <property type="taxonomic scope" value="Eukaryota"/>
</dbReference>
<feature type="region of interest" description="Disordered" evidence="3">
    <location>
        <begin position="1"/>
        <end position="50"/>
    </location>
</feature>
<feature type="region of interest" description="Disordered" evidence="3">
    <location>
        <begin position="480"/>
        <end position="502"/>
    </location>
</feature>
<dbReference type="GO" id="GO:0016020">
    <property type="term" value="C:membrane"/>
    <property type="evidence" value="ECO:0007669"/>
    <property type="project" value="TreeGrafter"/>
</dbReference>
<dbReference type="Pfam" id="PF01031">
    <property type="entry name" value="Dynamin_M"/>
    <property type="match status" value="1"/>
</dbReference>
<feature type="compositionally biased region" description="Low complexity" evidence="3">
    <location>
        <begin position="556"/>
        <end position="566"/>
    </location>
</feature>
<dbReference type="SMART" id="SM00053">
    <property type="entry name" value="DYNc"/>
    <property type="match status" value="1"/>
</dbReference>
<feature type="region of interest" description="Disordered" evidence="3">
    <location>
        <begin position="521"/>
        <end position="626"/>
    </location>
</feature>
<feature type="compositionally biased region" description="Pro residues" evidence="3">
    <location>
        <begin position="591"/>
        <end position="602"/>
    </location>
</feature>
<keyword evidence="6" id="KW-1185">Reference proteome</keyword>
<evidence type="ECO:0000256" key="3">
    <source>
        <dbReference type="SAM" id="MobiDB-lite"/>
    </source>
</evidence>
<dbReference type="Gene3D" id="3.40.50.300">
    <property type="entry name" value="P-loop containing nucleotide triphosphate hydrolases"/>
    <property type="match status" value="1"/>
</dbReference>
<dbReference type="AlphaFoldDB" id="A0A0D3IXL0"/>
<dbReference type="HOGENOM" id="CLU_344690_0_0_1"/>
<dbReference type="InterPro" id="IPR030381">
    <property type="entry name" value="G_DYNAMIN_dom"/>
</dbReference>
<dbReference type="InterPro" id="IPR045063">
    <property type="entry name" value="Dynamin_N"/>
</dbReference>
<evidence type="ECO:0000313" key="6">
    <source>
        <dbReference type="Proteomes" id="UP000013827"/>
    </source>
</evidence>
<keyword evidence="2" id="KW-0342">GTP-binding</keyword>
<reference evidence="5" key="2">
    <citation type="submission" date="2024-10" db="UniProtKB">
        <authorList>
            <consortium name="EnsemblProtists"/>
        </authorList>
    </citation>
    <scope>IDENTIFICATION</scope>
</reference>
<dbReference type="Proteomes" id="UP000013827">
    <property type="component" value="Unassembled WGS sequence"/>
</dbReference>
<protein>
    <recommendedName>
        <fullName evidence="4">Dynamin-type G domain-containing protein</fullName>
    </recommendedName>
</protein>
<dbReference type="InterPro" id="IPR022812">
    <property type="entry name" value="Dynamin"/>
</dbReference>
<dbReference type="PROSITE" id="PS51718">
    <property type="entry name" value="G_DYNAMIN_2"/>
    <property type="match status" value="1"/>
</dbReference>
<dbReference type="InterPro" id="IPR001401">
    <property type="entry name" value="Dynamin_GTPase"/>
</dbReference>
<evidence type="ECO:0000259" key="4">
    <source>
        <dbReference type="PROSITE" id="PS51718"/>
    </source>
</evidence>
<proteinExistence type="predicted"/>
<evidence type="ECO:0000313" key="5">
    <source>
        <dbReference type="EnsemblProtists" id="EOD15995"/>
    </source>
</evidence>
<dbReference type="GO" id="GO:0005525">
    <property type="term" value="F:GTP binding"/>
    <property type="evidence" value="ECO:0007669"/>
    <property type="project" value="InterPro"/>
</dbReference>
<dbReference type="GO" id="GO:0008017">
    <property type="term" value="F:microtubule binding"/>
    <property type="evidence" value="ECO:0007669"/>
    <property type="project" value="TreeGrafter"/>
</dbReference>
<reference evidence="6" key="1">
    <citation type="journal article" date="2013" name="Nature">
        <title>Pan genome of the phytoplankton Emiliania underpins its global distribution.</title>
        <authorList>
            <person name="Read B.A."/>
            <person name="Kegel J."/>
            <person name="Klute M.J."/>
            <person name="Kuo A."/>
            <person name="Lefebvre S.C."/>
            <person name="Maumus F."/>
            <person name="Mayer C."/>
            <person name="Miller J."/>
            <person name="Monier A."/>
            <person name="Salamov A."/>
            <person name="Young J."/>
            <person name="Aguilar M."/>
            <person name="Claverie J.M."/>
            <person name="Frickenhaus S."/>
            <person name="Gonzalez K."/>
            <person name="Herman E.K."/>
            <person name="Lin Y.C."/>
            <person name="Napier J."/>
            <person name="Ogata H."/>
            <person name="Sarno A.F."/>
            <person name="Shmutz J."/>
            <person name="Schroeder D."/>
            <person name="de Vargas C."/>
            <person name="Verret F."/>
            <person name="von Dassow P."/>
            <person name="Valentin K."/>
            <person name="Van de Peer Y."/>
            <person name="Wheeler G."/>
            <person name="Dacks J.B."/>
            <person name="Delwiche C.F."/>
            <person name="Dyhrman S.T."/>
            <person name="Glockner G."/>
            <person name="John U."/>
            <person name="Richards T."/>
            <person name="Worden A.Z."/>
            <person name="Zhang X."/>
            <person name="Grigoriev I.V."/>
            <person name="Allen A.E."/>
            <person name="Bidle K."/>
            <person name="Borodovsky M."/>
            <person name="Bowler C."/>
            <person name="Brownlee C."/>
            <person name="Cock J.M."/>
            <person name="Elias M."/>
            <person name="Gladyshev V.N."/>
            <person name="Groth M."/>
            <person name="Guda C."/>
            <person name="Hadaegh A."/>
            <person name="Iglesias-Rodriguez M.D."/>
            <person name="Jenkins J."/>
            <person name="Jones B.M."/>
            <person name="Lawson T."/>
            <person name="Leese F."/>
            <person name="Lindquist E."/>
            <person name="Lobanov A."/>
            <person name="Lomsadze A."/>
            <person name="Malik S.B."/>
            <person name="Marsh M.E."/>
            <person name="Mackinder L."/>
            <person name="Mock T."/>
            <person name="Mueller-Roeber B."/>
            <person name="Pagarete A."/>
            <person name="Parker M."/>
            <person name="Probert I."/>
            <person name="Quesneville H."/>
            <person name="Raines C."/>
            <person name="Rensing S.A."/>
            <person name="Riano-Pachon D.M."/>
            <person name="Richier S."/>
            <person name="Rokitta S."/>
            <person name="Shiraiwa Y."/>
            <person name="Soanes D.M."/>
            <person name="van der Giezen M."/>
            <person name="Wahlund T.M."/>
            <person name="Williams B."/>
            <person name="Wilson W."/>
            <person name="Wolfe G."/>
            <person name="Wurch L.L."/>
        </authorList>
    </citation>
    <scope>NUCLEOTIDE SEQUENCE</scope>
</reference>
<keyword evidence="1" id="KW-0547">Nucleotide-binding</keyword>
<dbReference type="PANTHER" id="PTHR11566">
    <property type="entry name" value="DYNAMIN"/>
    <property type="match status" value="1"/>
</dbReference>
<dbReference type="Pfam" id="PF00350">
    <property type="entry name" value="Dynamin_N"/>
    <property type="match status" value="1"/>
</dbReference>
<evidence type="ECO:0000256" key="2">
    <source>
        <dbReference type="ARBA" id="ARBA00023134"/>
    </source>
</evidence>
<accession>A0A0D3IXL0</accession>
<dbReference type="InterPro" id="IPR000375">
    <property type="entry name" value="Dynamin_stalk"/>
</dbReference>
<dbReference type="PaxDb" id="2903-EOD15995"/>
<dbReference type="RefSeq" id="XP_005768424.1">
    <property type="nucleotide sequence ID" value="XM_005768367.1"/>
</dbReference>
<dbReference type="Gene3D" id="1.20.120.1240">
    <property type="entry name" value="Dynamin, middle domain"/>
    <property type="match status" value="1"/>
</dbReference>
<dbReference type="GO" id="GO:0005737">
    <property type="term" value="C:cytoplasm"/>
    <property type="evidence" value="ECO:0007669"/>
    <property type="project" value="TreeGrafter"/>
</dbReference>
<feature type="domain" description="Dynamin-type G" evidence="4">
    <location>
        <begin position="72"/>
        <end position="362"/>
    </location>
</feature>
<dbReference type="InterPro" id="IPR027417">
    <property type="entry name" value="P-loop_NTPase"/>
</dbReference>
<feature type="compositionally biased region" description="Acidic residues" evidence="3">
    <location>
        <begin position="580"/>
        <end position="589"/>
    </location>
</feature>
<dbReference type="STRING" id="2903.R1DNF1"/>
<dbReference type="GO" id="GO:0003924">
    <property type="term" value="F:GTPase activity"/>
    <property type="evidence" value="ECO:0007669"/>
    <property type="project" value="InterPro"/>
</dbReference>
<dbReference type="GeneID" id="17262100"/>